<dbReference type="Pfam" id="PF00975">
    <property type="entry name" value="Thioesterase"/>
    <property type="match status" value="1"/>
</dbReference>
<dbReference type="InterPro" id="IPR001031">
    <property type="entry name" value="Thioesterase"/>
</dbReference>
<evidence type="ECO:0000256" key="1">
    <source>
        <dbReference type="ARBA" id="ARBA00007169"/>
    </source>
</evidence>
<gene>
    <name evidence="3" type="ORF">EKH77_02205</name>
</gene>
<dbReference type="InterPro" id="IPR012223">
    <property type="entry name" value="TEII"/>
</dbReference>
<name>A0A3S9PCR3_STRLT</name>
<organism evidence="3 4">
    <name type="scientific">Streptomyces luteoverticillatus</name>
    <name type="common">Streptoverticillium luteoverticillatus</name>
    <dbReference type="NCBI Taxonomy" id="66425"/>
    <lineage>
        <taxon>Bacteria</taxon>
        <taxon>Bacillati</taxon>
        <taxon>Actinomycetota</taxon>
        <taxon>Actinomycetes</taxon>
        <taxon>Kitasatosporales</taxon>
        <taxon>Streptomycetaceae</taxon>
        <taxon>Streptomyces</taxon>
    </lineage>
</organism>
<dbReference type="InterPro" id="IPR029058">
    <property type="entry name" value="AB_hydrolase_fold"/>
</dbReference>
<proteinExistence type="inferred from homology"/>
<dbReference type="SUPFAM" id="SSF53474">
    <property type="entry name" value="alpha/beta-Hydrolases"/>
    <property type="match status" value="1"/>
</dbReference>
<comment type="similarity">
    <text evidence="1">Belongs to the thioesterase family.</text>
</comment>
<dbReference type="OrthoDB" id="8480037at2"/>
<evidence type="ECO:0000313" key="3">
    <source>
        <dbReference type="EMBL" id="AZQ70184.1"/>
    </source>
</evidence>
<dbReference type="GO" id="GO:0008610">
    <property type="term" value="P:lipid biosynthetic process"/>
    <property type="evidence" value="ECO:0007669"/>
    <property type="project" value="TreeGrafter"/>
</dbReference>
<protein>
    <submittedName>
        <fullName evidence="3">Thioesterase</fullName>
    </submittedName>
</protein>
<dbReference type="AlphaFoldDB" id="A0A3S9PCR3"/>
<sequence>MNSADNDLALWARRYHPAETATTRLVCFPHAGGSASFFHPVSARFAPGVDVIALQYPGRQDRRHEPCVTDIATLADRITDRLLDLDDKPTVYFGHSMGAVLAFEVAWRLENKGAASAPRAVIASGRRAPSTSRPETVHQRDDDGVIAELKLLNGTDAGVLGDEEILRMALPAIRGDYTAIETYRCPEDRVVRCPVTVLTGDADPRTSLDEAKAWERHTEGEFRLEVFPGGHFFLTGNHVAVNAEIARELGKL</sequence>
<evidence type="ECO:0000259" key="2">
    <source>
        <dbReference type="Pfam" id="PF00975"/>
    </source>
</evidence>
<feature type="domain" description="Thioesterase" evidence="2">
    <location>
        <begin position="24"/>
        <end position="240"/>
    </location>
</feature>
<accession>A0A3S9PCR3</accession>
<dbReference type="RefSeq" id="WP_126912749.1">
    <property type="nucleotide sequence ID" value="NZ_CP034587.1"/>
</dbReference>
<dbReference type="PANTHER" id="PTHR11487">
    <property type="entry name" value="THIOESTERASE"/>
    <property type="match status" value="1"/>
</dbReference>
<keyword evidence="4" id="KW-1185">Reference proteome</keyword>
<dbReference type="PANTHER" id="PTHR11487:SF0">
    <property type="entry name" value="S-ACYL FATTY ACID SYNTHASE THIOESTERASE, MEDIUM CHAIN"/>
    <property type="match status" value="1"/>
</dbReference>
<reference evidence="3 4" key="1">
    <citation type="submission" date="2018-12" db="EMBL/GenBank/DDBJ databases">
        <title>The whole draft genome of Streptomyce luteoverticillatus CGMCC 15060.</title>
        <authorList>
            <person name="Feng Z."/>
            <person name="Chen G."/>
            <person name="Zhang J."/>
            <person name="Zhu H."/>
            <person name="Yu X."/>
            <person name="Zhang W."/>
            <person name="Zhang X."/>
        </authorList>
    </citation>
    <scope>NUCLEOTIDE SEQUENCE [LARGE SCALE GENOMIC DNA]</scope>
    <source>
        <strain evidence="3 4">CGMCC 15060</strain>
    </source>
</reference>
<dbReference type="Proteomes" id="UP000267900">
    <property type="component" value="Chromosome"/>
</dbReference>
<dbReference type="EMBL" id="CP034587">
    <property type="protein sequence ID" value="AZQ70184.1"/>
    <property type="molecule type" value="Genomic_DNA"/>
</dbReference>
<evidence type="ECO:0000313" key="4">
    <source>
        <dbReference type="Proteomes" id="UP000267900"/>
    </source>
</evidence>
<dbReference type="Gene3D" id="3.40.50.1820">
    <property type="entry name" value="alpha/beta hydrolase"/>
    <property type="match status" value="1"/>
</dbReference>